<dbReference type="RefSeq" id="WP_311560332.1">
    <property type="nucleotide sequence ID" value="NZ_JAVREJ010000046.1"/>
</dbReference>
<proteinExistence type="predicted"/>
<gene>
    <name evidence="3" type="ORF">RM445_30465</name>
</gene>
<dbReference type="Pfam" id="PF13683">
    <property type="entry name" value="rve_3"/>
    <property type="match status" value="1"/>
</dbReference>
<comment type="caution">
    <text evidence="3">The sequence shown here is derived from an EMBL/GenBank/DDBJ whole genome shotgun (WGS) entry which is preliminary data.</text>
</comment>
<reference evidence="4" key="1">
    <citation type="submission" date="2023-07" db="EMBL/GenBank/DDBJ databases">
        <title>30 novel species of actinomycetes from the DSMZ collection.</title>
        <authorList>
            <person name="Nouioui I."/>
        </authorList>
    </citation>
    <scope>NUCLEOTIDE SEQUENCE [LARGE SCALE GENOMIC DNA]</scope>
    <source>
        <strain evidence="4">DSM 45834</strain>
    </source>
</reference>
<dbReference type="InterPro" id="IPR001584">
    <property type="entry name" value="Integrase_cat-core"/>
</dbReference>
<feature type="region of interest" description="Disordered" evidence="1">
    <location>
        <begin position="137"/>
        <end position="157"/>
    </location>
</feature>
<protein>
    <submittedName>
        <fullName evidence="3">Integrase core domain-containing protein</fullName>
    </submittedName>
</protein>
<feature type="domain" description="Integrase catalytic" evidence="2">
    <location>
        <begin position="98"/>
        <end position="138"/>
    </location>
</feature>
<evidence type="ECO:0000313" key="3">
    <source>
        <dbReference type="EMBL" id="MDT0353820.1"/>
    </source>
</evidence>
<dbReference type="EMBL" id="JAVREJ010000046">
    <property type="protein sequence ID" value="MDT0353820.1"/>
    <property type="molecule type" value="Genomic_DNA"/>
</dbReference>
<dbReference type="Proteomes" id="UP001183202">
    <property type="component" value="Unassembled WGS sequence"/>
</dbReference>
<accession>A0ABU2NIM2</accession>
<evidence type="ECO:0000259" key="2">
    <source>
        <dbReference type="Pfam" id="PF13683"/>
    </source>
</evidence>
<evidence type="ECO:0000313" key="4">
    <source>
        <dbReference type="Proteomes" id="UP001183202"/>
    </source>
</evidence>
<evidence type="ECO:0000256" key="1">
    <source>
        <dbReference type="SAM" id="MobiDB-lite"/>
    </source>
</evidence>
<name>A0ABU2NIM2_9PSEU</name>
<organism evidence="3 4">
    <name type="scientific">Pseudonocardia charpentierae</name>
    <dbReference type="NCBI Taxonomy" id="3075545"/>
    <lineage>
        <taxon>Bacteria</taxon>
        <taxon>Bacillati</taxon>
        <taxon>Actinomycetota</taxon>
        <taxon>Actinomycetes</taxon>
        <taxon>Pseudonocardiales</taxon>
        <taxon>Pseudonocardiaceae</taxon>
        <taxon>Pseudonocardia</taxon>
    </lineage>
</organism>
<keyword evidence="4" id="KW-1185">Reference proteome</keyword>
<sequence>MLHQVGSELGLVASTVGRILHRNQVPALTTVDPITGLPVRRRHSGIRYERRNPGDLLHHAVAEALPGGWCVLRRPAPTMREVWQVISRATRPPRRGIKKWLDHQPHPQMVRQLQALLDEFRGYYNTTRPHRALAQHTPAQAYSARPKAVPTGTPVDTGHYRVRHDRIDNSGVITLRHNSRLHHIGLGRRL</sequence>